<proteinExistence type="inferred from homology"/>
<dbReference type="Pfam" id="PF08281">
    <property type="entry name" value="Sigma70_r4_2"/>
    <property type="match status" value="1"/>
</dbReference>
<dbReference type="RefSeq" id="WP_091370929.1">
    <property type="nucleotide sequence ID" value="NZ_LT629740.1"/>
</dbReference>
<accession>A0A1H1TZN5</accession>
<dbReference type="Gene3D" id="1.10.1740.10">
    <property type="match status" value="1"/>
</dbReference>
<comment type="similarity">
    <text evidence="1">Belongs to the sigma-70 factor family. ECF subfamily.</text>
</comment>
<protein>
    <submittedName>
        <fullName evidence="7">RNA polymerase sigma-70 factor, ECF subfamily</fullName>
    </submittedName>
</protein>
<name>A0A1H1TZN5_MUCMA</name>
<keyword evidence="4" id="KW-0804">Transcription</keyword>
<dbReference type="Proteomes" id="UP000199679">
    <property type="component" value="Chromosome I"/>
</dbReference>
<dbReference type="AlphaFoldDB" id="A0A1H1TZN5"/>
<organism evidence="7 8">
    <name type="scientific">Mucilaginibacter mallensis</name>
    <dbReference type="NCBI Taxonomy" id="652787"/>
    <lineage>
        <taxon>Bacteria</taxon>
        <taxon>Pseudomonadati</taxon>
        <taxon>Bacteroidota</taxon>
        <taxon>Sphingobacteriia</taxon>
        <taxon>Sphingobacteriales</taxon>
        <taxon>Sphingobacteriaceae</taxon>
        <taxon>Mucilaginibacter</taxon>
    </lineage>
</organism>
<dbReference type="InterPro" id="IPR039425">
    <property type="entry name" value="RNA_pol_sigma-70-like"/>
</dbReference>
<reference evidence="7 8" key="1">
    <citation type="submission" date="2016-10" db="EMBL/GenBank/DDBJ databases">
        <authorList>
            <person name="de Groot N.N."/>
        </authorList>
    </citation>
    <scope>NUCLEOTIDE SEQUENCE [LARGE SCALE GENOMIC DNA]</scope>
    <source>
        <strain evidence="7 8">MP1X4</strain>
    </source>
</reference>
<evidence type="ECO:0000313" key="7">
    <source>
        <dbReference type="EMBL" id="SDS65687.1"/>
    </source>
</evidence>
<evidence type="ECO:0000259" key="6">
    <source>
        <dbReference type="Pfam" id="PF08281"/>
    </source>
</evidence>
<dbReference type="GO" id="GO:0003677">
    <property type="term" value="F:DNA binding"/>
    <property type="evidence" value="ECO:0007669"/>
    <property type="project" value="InterPro"/>
</dbReference>
<keyword evidence="3" id="KW-0731">Sigma factor</keyword>
<dbReference type="GO" id="GO:0006352">
    <property type="term" value="P:DNA-templated transcription initiation"/>
    <property type="evidence" value="ECO:0007669"/>
    <property type="project" value="InterPro"/>
</dbReference>
<dbReference type="Pfam" id="PF04542">
    <property type="entry name" value="Sigma70_r2"/>
    <property type="match status" value="1"/>
</dbReference>
<dbReference type="InterPro" id="IPR007627">
    <property type="entry name" value="RNA_pol_sigma70_r2"/>
</dbReference>
<feature type="domain" description="RNA polymerase sigma-70 region 2" evidence="5">
    <location>
        <begin position="26"/>
        <end position="92"/>
    </location>
</feature>
<evidence type="ECO:0000313" key="8">
    <source>
        <dbReference type="Proteomes" id="UP000199679"/>
    </source>
</evidence>
<dbReference type="NCBIfam" id="TIGR02985">
    <property type="entry name" value="Sig70_bacteroi1"/>
    <property type="match status" value="1"/>
</dbReference>
<sequence>MEFKNLPDHILIHECRIGNAKAFDILFERYFNKLHFFSLKYLKDRALAEEMVMDIMVKLWEKKEAFTTEVSIGPYLFRSMKNAIVDHYRKKGFKTVLLEQSHEKLSMSNSAENNLAFEELHKIYHTNLEKLSPQRRRVFEMSRHENMTYPEIARHLNLSVKTVESHISASLVHLRKSLNIYTDVLLVIIPLIYFF</sequence>
<dbReference type="NCBIfam" id="TIGR02937">
    <property type="entry name" value="sigma70-ECF"/>
    <property type="match status" value="1"/>
</dbReference>
<dbReference type="InterPro" id="IPR013249">
    <property type="entry name" value="RNA_pol_sigma70_r4_t2"/>
</dbReference>
<gene>
    <name evidence="7" type="ORF">SAMN05216490_1557</name>
</gene>
<dbReference type="InterPro" id="IPR013325">
    <property type="entry name" value="RNA_pol_sigma_r2"/>
</dbReference>
<dbReference type="InterPro" id="IPR014284">
    <property type="entry name" value="RNA_pol_sigma-70_dom"/>
</dbReference>
<evidence type="ECO:0000256" key="3">
    <source>
        <dbReference type="ARBA" id="ARBA00023082"/>
    </source>
</evidence>
<feature type="domain" description="RNA polymerase sigma factor 70 region 4 type 2" evidence="6">
    <location>
        <begin position="128"/>
        <end position="174"/>
    </location>
</feature>
<evidence type="ECO:0000256" key="2">
    <source>
        <dbReference type="ARBA" id="ARBA00023015"/>
    </source>
</evidence>
<evidence type="ECO:0000256" key="1">
    <source>
        <dbReference type="ARBA" id="ARBA00010641"/>
    </source>
</evidence>
<dbReference type="STRING" id="652787.SAMN05216490_1557"/>
<dbReference type="InterPro" id="IPR014327">
    <property type="entry name" value="RNA_pol_sigma70_bacteroid"/>
</dbReference>
<keyword evidence="8" id="KW-1185">Reference proteome</keyword>
<dbReference type="SUPFAM" id="SSF88946">
    <property type="entry name" value="Sigma2 domain of RNA polymerase sigma factors"/>
    <property type="match status" value="1"/>
</dbReference>
<dbReference type="EMBL" id="LT629740">
    <property type="protein sequence ID" value="SDS65687.1"/>
    <property type="molecule type" value="Genomic_DNA"/>
</dbReference>
<dbReference type="InterPro" id="IPR036388">
    <property type="entry name" value="WH-like_DNA-bd_sf"/>
</dbReference>
<evidence type="ECO:0000259" key="5">
    <source>
        <dbReference type="Pfam" id="PF04542"/>
    </source>
</evidence>
<evidence type="ECO:0000256" key="4">
    <source>
        <dbReference type="ARBA" id="ARBA00023163"/>
    </source>
</evidence>
<dbReference type="OrthoDB" id="711087at2"/>
<dbReference type="InterPro" id="IPR013324">
    <property type="entry name" value="RNA_pol_sigma_r3/r4-like"/>
</dbReference>
<dbReference type="Gene3D" id="1.10.10.10">
    <property type="entry name" value="Winged helix-like DNA-binding domain superfamily/Winged helix DNA-binding domain"/>
    <property type="match status" value="1"/>
</dbReference>
<dbReference type="GO" id="GO:0016987">
    <property type="term" value="F:sigma factor activity"/>
    <property type="evidence" value="ECO:0007669"/>
    <property type="project" value="UniProtKB-KW"/>
</dbReference>
<keyword evidence="2" id="KW-0805">Transcription regulation</keyword>
<dbReference type="SUPFAM" id="SSF88659">
    <property type="entry name" value="Sigma3 and sigma4 domains of RNA polymerase sigma factors"/>
    <property type="match status" value="1"/>
</dbReference>
<dbReference type="PANTHER" id="PTHR43133:SF46">
    <property type="entry name" value="RNA POLYMERASE SIGMA-70 FACTOR ECF SUBFAMILY"/>
    <property type="match status" value="1"/>
</dbReference>
<dbReference type="PANTHER" id="PTHR43133">
    <property type="entry name" value="RNA POLYMERASE ECF-TYPE SIGMA FACTO"/>
    <property type="match status" value="1"/>
</dbReference>